<dbReference type="PROSITE" id="PS50198">
    <property type="entry name" value="PPIC_PPIASE_2"/>
    <property type="match status" value="2"/>
</dbReference>
<dbReference type="Proteomes" id="UP000783934">
    <property type="component" value="Unassembled WGS sequence"/>
</dbReference>
<dbReference type="PANTHER" id="PTHR47637:SF1">
    <property type="entry name" value="CHAPERONE SURA"/>
    <property type="match status" value="1"/>
</dbReference>
<evidence type="ECO:0000256" key="7">
    <source>
        <dbReference type="HAMAP-Rule" id="MF_01183"/>
    </source>
</evidence>
<keyword evidence="4 7" id="KW-0697">Rotamase</keyword>
<dbReference type="InterPro" id="IPR050280">
    <property type="entry name" value="OMP_Chaperone_SurA"/>
</dbReference>
<keyword evidence="10" id="KW-1185">Reference proteome</keyword>
<dbReference type="InterPro" id="IPR015391">
    <property type="entry name" value="SurA_N"/>
</dbReference>
<comment type="caution">
    <text evidence="9">The sequence shown here is derived from an EMBL/GenBank/DDBJ whole genome shotgun (WGS) entry which is preliminary data.</text>
</comment>
<evidence type="ECO:0000256" key="4">
    <source>
        <dbReference type="ARBA" id="ARBA00023110"/>
    </source>
</evidence>
<keyword evidence="1 7" id="KW-0732">Signal</keyword>
<keyword evidence="6 7" id="KW-0413">Isomerase</keyword>
<evidence type="ECO:0000313" key="9">
    <source>
        <dbReference type="EMBL" id="NJB64709.1"/>
    </source>
</evidence>
<dbReference type="HAMAP" id="MF_01183">
    <property type="entry name" value="Chaperone_SurA"/>
    <property type="match status" value="1"/>
</dbReference>
<dbReference type="SUPFAM" id="SSF109998">
    <property type="entry name" value="Triger factor/SurA peptide-binding domain-like"/>
    <property type="match status" value="1"/>
</dbReference>
<dbReference type="GO" id="GO:0003755">
    <property type="term" value="F:peptidyl-prolyl cis-trans isomerase activity"/>
    <property type="evidence" value="ECO:0007669"/>
    <property type="project" value="UniProtKB-EC"/>
</dbReference>
<comment type="subcellular location">
    <subcellularLocation>
        <location evidence="7">Periplasm</location>
    </subcellularLocation>
    <text evidence="7">Is capable of associating with the outer membrane.</text>
</comment>
<feature type="signal peptide" evidence="7">
    <location>
        <begin position="1"/>
        <end position="27"/>
    </location>
</feature>
<dbReference type="InterPro" id="IPR023034">
    <property type="entry name" value="PPIase_SurA"/>
</dbReference>
<dbReference type="InterPro" id="IPR027304">
    <property type="entry name" value="Trigger_fact/SurA_dom_sf"/>
</dbReference>
<dbReference type="InterPro" id="IPR000297">
    <property type="entry name" value="PPIase_PpiC"/>
</dbReference>
<proteinExistence type="inferred from homology"/>
<dbReference type="Gene3D" id="1.10.4030.10">
    <property type="entry name" value="Porin chaperone SurA, peptide-binding domain"/>
    <property type="match status" value="1"/>
</dbReference>
<dbReference type="InterPro" id="IPR046357">
    <property type="entry name" value="PPIase_dom_sf"/>
</dbReference>
<evidence type="ECO:0000256" key="2">
    <source>
        <dbReference type="ARBA" id="ARBA00022737"/>
    </source>
</evidence>
<name>A0ABX0WQM4_9BURK</name>
<feature type="domain" description="PpiC" evidence="8">
    <location>
        <begin position="308"/>
        <end position="406"/>
    </location>
</feature>
<reference evidence="9 10" key="1">
    <citation type="submission" date="2020-03" db="EMBL/GenBank/DDBJ databases">
        <title>Genomic Encyclopedia of Type Strains, Phase IV (KMG-IV): sequencing the most valuable type-strain genomes for metagenomic binning, comparative biology and taxonomic classification.</title>
        <authorList>
            <person name="Goeker M."/>
        </authorList>
    </citation>
    <scope>NUCLEOTIDE SEQUENCE [LARGE SCALE GENOMIC DNA]</scope>
    <source>
        <strain evidence="9 10">DSM 26613</strain>
    </source>
</reference>
<dbReference type="EMBL" id="JAATIZ010000002">
    <property type="protein sequence ID" value="NJB64709.1"/>
    <property type="molecule type" value="Genomic_DNA"/>
</dbReference>
<dbReference type="PANTHER" id="PTHR47637">
    <property type="entry name" value="CHAPERONE SURA"/>
    <property type="match status" value="1"/>
</dbReference>
<comment type="function">
    <text evidence="7">Chaperone involved in the correct folding and assembly of outer membrane proteins. Recognizes specific patterns of aromatic residues and the orientation of their side chains, which are found more frequently in integral outer membrane proteins. May act in both early periplasmic and late outer membrane-associated steps of protein maturation.</text>
</comment>
<dbReference type="Pfam" id="PF00639">
    <property type="entry name" value="Rotamase"/>
    <property type="match status" value="2"/>
</dbReference>
<keyword evidence="5 7" id="KW-0143">Chaperone</keyword>
<dbReference type="PROSITE" id="PS01096">
    <property type="entry name" value="PPIC_PPIASE_1"/>
    <property type="match status" value="1"/>
</dbReference>
<feature type="domain" description="PpiC" evidence="8">
    <location>
        <begin position="191"/>
        <end position="292"/>
    </location>
</feature>
<comment type="domain">
    <text evidence="7">The PPIase activity resides only in the second parvulin domain. The N-terminal region and the C-terminal tail are necessary and sufficient for the chaperone activity of SurA. The PPIase activity is dispensable for SurA to function as a chaperone. The N-terminal region and the C-terminal tail are also required for porin recognition.</text>
</comment>
<keyword evidence="2 7" id="KW-0677">Repeat</keyword>
<sequence length="461" mass="50759" precursor="true">MDVQKLTRSMVLALAVSGAWCVNTVYAVESDFETNKAVDGIAAVVNTEVITLRQLDSEIADVVKNLKAQQIPLPNTETLQKQVLQRLIDEHILTQEAQRMGVDPAAIDVNEAAEMVASRNNLTTQQLRHEVEKGGMTWEGYLDGLRQEVLVDQIRQRVIDPRINVSESEVDALLKSQGVDPRSTGSAPAAQQVIELAQILIRVPAGADRQTQAQLRQKAEDLLRQARSGADFSGLAAANSDGQEALQGGILGARPLEGWPDVFVSAVQNTSAGQVAELVQSGAGYHILKVLQRGQSQGLGESENEMIVTQTRAHHILIKLDKITSDDQARMRIEQLAARIRAGESFEDLARAYSDDASAPQGGDLGWLNPGETVPAFEEAMDALAPGQISGPVRSQFGWHLIRVDEHRERNVGDEYRRMQARQMLLQQRVEPAFDDWFSQVRSQAFIDNRIDPQASSGRRR</sequence>
<feature type="chain" id="PRO_5044937986" description="Chaperone SurA" evidence="7">
    <location>
        <begin position="28"/>
        <end position="461"/>
    </location>
</feature>
<dbReference type="RefSeq" id="WP_229711061.1">
    <property type="nucleotide sequence ID" value="NZ_BMCQ01000001.1"/>
</dbReference>
<evidence type="ECO:0000259" key="8">
    <source>
        <dbReference type="PROSITE" id="PS50198"/>
    </source>
</evidence>
<dbReference type="EC" id="5.2.1.8" evidence="7"/>
<evidence type="ECO:0000256" key="3">
    <source>
        <dbReference type="ARBA" id="ARBA00022764"/>
    </source>
</evidence>
<dbReference type="SUPFAM" id="SSF54534">
    <property type="entry name" value="FKBP-like"/>
    <property type="match status" value="2"/>
</dbReference>
<accession>A0ABX0WQM4</accession>
<dbReference type="Gene3D" id="3.10.50.40">
    <property type="match status" value="2"/>
</dbReference>
<comment type="catalytic activity">
    <reaction evidence="7">
        <text>[protein]-peptidylproline (omega=180) = [protein]-peptidylproline (omega=0)</text>
        <dbReference type="Rhea" id="RHEA:16237"/>
        <dbReference type="Rhea" id="RHEA-COMP:10747"/>
        <dbReference type="Rhea" id="RHEA-COMP:10748"/>
        <dbReference type="ChEBI" id="CHEBI:83833"/>
        <dbReference type="ChEBI" id="CHEBI:83834"/>
        <dbReference type="EC" id="5.2.1.8"/>
    </reaction>
</comment>
<organism evidence="9 10">
    <name type="scientific">Paenalcaligenes hominis</name>
    <dbReference type="NCBI Taxonomy" id="643674"/>
    <lineage>
        <taxon>Bacteria</taxon>
        <taxon>Pseudomonadati</taxon>
        <taxon>Pseudomonadota</taxon>
        <taxon>Betaproteobacteria</taxon>
        <taxon>Burkholderiales</taxon>
        <taxon>Alcaligenaceae</taxon>
        <taxon>Paenalcaligenes</taxon>
    </lineage>
</organism>
<evidence type="ECO:0000256" key="5">
    <source>
        <dbReference type="ARBA" id="ARBA00023186"/>
    </source>
</evidence>
<dbReference type="Pfam" id="PF09312">
    <property type="entry name" value="SurA_N"/>
    <property type="match status" value="1"/>
</dbReference>
<gene>
    <name evidence="7" type="primary">surA</name>
    <name evidence="9" type="ORF">GGR41_000938</name>
</gene>
<evidence type="ECO:0000313" key="10">
    <source>
        <dbReference type="Proteomes" id="UP000783934"/>
    </source>
</evidence>
<evidence type="ECO:0000256" key="1">
    <source>
        <dbReference type="ARBA" id="ARBA00022729"/>
    </source>
</evidence>
<protein>
    <recommendedName>
        <fullName evidence="7">Chaperone SurA</fullName>
    </recommendedName>
    <alternativeName>
        <fullName evidence="7">Peptidyl-prolyl cis-trans isomerase SurA</fullName>
        <shortName evidence="7">PPIase SurA</shortName>
        <ecNumber evidence="7">5.2.1.8</ecNumber>
    </alternativeName>
    <alternativeName>
        <fullName evidence="7">Rotamase SurA</fullName>
    </alternativeName>
</protein>
<evidence type="ECO:0000256" key="6">
    <source>
        <dbReference type="ARBA" id="ARBA00023235"/>
    </source>
</evidence>
<keyword evidence="3 7" id="KW-0574">Periplasm</keyword>
<dbReference type="InterPro" id="IPR023058">
    <property type="entry name" value="PPIase_PpiC_CS"/>
</dbReference>